<accession>A0ACB7TJ62</accession>
<dbReference type="EMBL" id="CM023481">
    <property type="protein sequence ID" value="KAH6947003.1"/>
    <property type="molecule type" value="Genomic_DNA"/>
</dbReference>
<organism evidence="1 2">
    <name type="scientific">Hyalomma asiaticum</name>
    <name type="common">Tick</name>
    <dbReference type="NCBI Taxonomy" id="266040"/>
    <lineage>
        <taxon>Eukaryota</taxon>
        <taxon>Metazoa</taxon>
        <taxon>Ecdysozoa</taxon>
        <taxon>Arthropoda</taxon>
        <taxon>Chelicerata</taxon>
        <taxon>Arachnida</taxon>
        <taxon>Acari</taxon>
        <taxon>Parasitiformes</taxon>
        <taxon>Ixodida</taxon>
        <taxon>Ixodoidea</taxon>
        <taxon>Ixodidae</taxon>
        <taxon>Hyalomminae</taxon>
        <taxon>Hyalomma</taxon>
    </lineage>
</organism>
<comment type="caution">
    <text evidence="1">The sequence shown here is derived from an EMBL/GenBank/DDBJ whole genome shotgun (WGS) entry which is preliminary data.</text>
</comment>
<gene>
    <name evidence="1" type="ORF">HPB50_016649</name>
</gene>
<reference evidence="1" key="1">
    <citation type="submission" date="2020-05" db="EMBL/GenBank/DDBJ databases">
        <title>Large-scale comparative analyses of tick genomes elucidate their genetic diversity and vector capacities.</title>
        <authorList>
            <person name="Jia N."/>
            <person name="Wang J."/>
            <person name="Shi W."/>
            <person name="Du L."/>
            <person name="Sun Y."/>
            <person name="Zhan W."/>
            <person name="Jiang J."/>
            <person name="Wang Q."/>
            <person name="Zhang B."/>
            <person name="Ji P."/>
            <person name="Sakyi L.B."/>
            <person name="Cui X."/>
            <person name="Yuan T."/>
            <person name="Jiang B."/>
            <person name="Yang W."/>
            <person name="Lam T.T.-Y."/>
            <person name="Chang Q."/>
            <person name="Ding S."/>
            <person name="Wang X."/>
            <person name="Zhu J."/>
            <person name="Ruan X."/>
            <person name="Zhao L."/>
            <person name="Wei J."/>
            <person name="Que T."/>
            <person name="Du C."/>
            <person name="Cheng J."/>
            <person name="Dai P."/>
            <person name="Han X."/>
            <person name="Huang E."/>
            <person name="Gao Y."/>
            <person name="Liu J."/>
            <person name="Shao H."/>
            <person name="Ye R."/>
            <person name="Li L."/>
            <person name="Wei W."/>
            <person name="Wang X."/>
            <person name="Wang C."/>
            <person name="Yang T."/>
            <person name="Huo Q."/>
            <person name="Li W."/>
            <person name="Guo W."/>
            <person name="Chen H."/>
            <person name="Zhou L."/>
            <person name="Ni X."/>
            <person name="Tian J."/>
            <person name="Zhou Y."/>
            <person name="Sheng Y."/>
            <person name="Liu T."/>
            <person name="Pan Y."/>
            <person name="Xia L."/>
            <person name="Li J."/>
            <person name="Zhao F."/>
            <person name="Cao W."/>
        </authorList>
    </citation>
    <scope>NUCLEOTIDE SEQUENCE</scope>
    <source>
        <strain evidence="1">Hyas-2018</strain>
    </source>
</reference>
<keyword evidence="2" id="KW-1185">Reference proteome</keyword>
<dbReference type="Proteomes" id="UP000821845">
    <property type="component" value="Chromosome 1"/>
</dbReference>
<evidence type="ECO:0000313" key="2">
    <source>
        <dbReference type="Proteomes" id="UP000821845"/>
    </source>
</evidence>
<protein>
    <submittedName>
        <fullName evidence="1">Uncharacterized protein</fullName>
    </submittedName>
</protein>
<proteinExistence type="predicted"/>
<sequence length="161" mass="17409">MCPPSRVGARLCVRASSRVGRRGPCWGRKHKLRANSSCAPPRSFFRPLLGLRAEVVCGPAAGAPRNHRDRGREDDSFVAWAVLGPRQQASGDEVSPLLAASPADVSRVQRHEAPRSSAFRRVAPTAASLCPTRLLSSCRQIWTYLRGALGTRGEGPRCAGR</sequence>
<evidence type="ECO:0000313" key="1">
    <source>
        <dbReference type="EMBL" id="KAH6947003.1"/>
    </source>
</evidence>
<name>A0ACB7TJ62_HYAAI</name>